<dbReference type="PROSITE" id="PS50878">
    <property type="entry name" value="RT_POL"/>
    <property type="match status" value="1"/>
</dbReference>
<keyword evidence="2" id="KW-0812">Transmembrane</keyword>
<evidence type="ECO:0000256" key="2">
    <source>
        <dbReference type="SAM" id="Phobius"/>
    </source>
</evidence>
<proteinExistence type="predicted"/>
<dbReference type="InterPro" id="IPR043502">
    <property type="entry name" value="DNA/RNA_pol_sf"/>
</dbReference>
<dbReference type="Proteomes" id="UP001148838">
    <property type="component" value="Unassembled WGS sequence"/>
</dbReference>
<feature type="compositionally biased region" description="Polar residues" evidence="1">
    <location>
        <begin position="614"/>
        <end position="627"/>
    </location>
</feature>
<comment type="caution">
    <text evidence="4">The sequence shown here is derived from an EMBL/GenBank/DDBJ whole genome shotgun (WGS) entry which is preliminary data.</text>
</comment>
<reference evidence="4 5" key="1">
    <citation type="journal article" date="2022" name="Allergy">
        <title>Genome assembly and annotation of Periplaneta americana reveal a comprehensive cockroach allergen profile.</title>
        <authorList>
            <person name="Wang L."/>
            <person name="Xiong Q."/>
            <person name="Saelim N."/>
            <person name="Wang L."/>
            <person name="Nong W."/>
            <person name="Wan A.T."/>
            <person name="Shi M."/>
            <person name="Liu X."/>
            <person name="Cao Q."/>
            <person name="Hui J.H.L."/>
            <person name="Sookrung N."/>
            <person name="Leung T.F."/>
            <person name="Tungtrongchitr A."/>
            <person name="Tsui S.K.W."/>
        </authorList>
    </citation>
    <scope>NUCLEOTIDE SEQUENCE [LARGE SCALE GENOMIC DNA]</scope>
    <source>
        <strain evidence="4">PWHHKU_190912</strain>
    </source>
</reference>
<dbReference type="Pfam" id="PF00078">
    <property type="entry name" value="RVT_1"/>
    <property type="match status" value="1"/>
</dbReference>
<keyword evidence="2" id="KW-1133">Transmembrane helix</keyword>
<evidence type="ECO:0000256" key="1">
    <source>
        <dbReference type="SAM" id="MobiDB-lite"/>
    </source>
</evidence>
<dbReference type="SUPFAM" id="SSF56672">
    <property type="entry name" value="DNA/RNA polymerases"/>
    <property type="match status" value="1"/>
</dbReference>
<organism evidence="4 5">
    <name type="scientific">Periplaneta americana</name>
    <name type="common">American cockroach</name>
    <name type="synonym">Blatta americana</name>
    <dbReference type="NCBI Taxonomy" id="6978"/>
    <lineage>
        <taxon>Eukaryota</taxon>
        <taxon>Metazoa</taxon>
        <taxon>Ecdysozoa</taxon>
        <taxon>Arthropoda</taxon>
        <taxon>Hexapoda</taxon>
        <taxon>Insecta</taxon>
        <taxon>Pterygota</taxon>
        <taxon>Neoptera</taxon>
        <taxon>Polyneoptera</taxon>
        <taxon>Dictyoptera</taxon>
        <taxon>Blattodea</taxon>
        <taxon>Blattoidea</taxon>
        <taxon>Blattidae</taxon>
        <taxon>Blattinae</taxon>
        <taxon>Periplaneta</taxon>
    </lineage>
</organism>
<evidence type="ECO:0000313" key="5">
    <source>
        <dbReference type="Proteomes" id="UP001148838"/>
    </source>
</evidence>
<gene>
    <name evidence="4" type="ORF">ANN_19028</name>
</gene>
<dbReference type="PANTHER" id="PTHR19446">
    <property type="entry name" value="REVERSE TRANSCRIPTASES"/>
    <property type="match status" value="1"/>
</dbReference>
<sequence>MSDVWRVSRALSNPSQSIHPLVVGPDVTAFTPEKATALADVLETTFQPVEQNLNLPHIRAVEESVRDLLSREPENGIRPTNTHEVAHFIRRLGPHKASGADGIQKIILQHLPRSAMKRIAEVINNILASGHYPIPWKEAHVVLFPKPGKDKTNPSNYRPISLLSCLSKLAERVIHRRVTEVVLPQIRNEQFGFHPGRSTTLQALRMTEDITWAMSTKRVVAAAYLDIERAFDKVWHEGLLVKLLGMGVPDGMIRLISNYLRGRTFKTRVGTSFSATREIHAGVPQGSIIGPILFNIFINDLPFRCNHGRSSHLYIYADDTALLAMGKTYRLESRRLQSILDQGIIMDSHLTFRDHIQSLLRKANGLIVRHYPILAALTPDNLRVGLTMYKALIRSVITYAAPAWGFAAVSHLRKLQVIQNQEGDREVQKKSSALISDSVAHHKYAVDVCLRKVFSEILVILPNIEVVKIFLDGAASHFKQKYTLSNVTLLARIFEFNIEWNFFQSYHGKGAVDAIGGQVRRMSWMAAKSGKKIQSATEFCNIVSNKNSKLLFRRIRNDAVLERVGGERMVLKLIRKRKRNWVGHWLRRNCLLKSFSTGRNYEGERSSKKKISGDNASEMSPGSSTESYPAFARIGLRENPGKNLNQVTCPDRDSNPGHLVSQPDALTVTPQQISPNTDSSVNVVVDGGWEFWTRQAGVLFVGNEPERELHSSQASLLTLRPFSLPCGKGAVVAPAISHLISIILLLVAAVPWRSQPSIWKGLGAIPETERSQEKDKLTGQPPFTEQKLLQSIASIQKAGSQ</sequence>
<keyword evidence="2" id="KW-0472">Membrane</keyword>
<dbReference type="CDD" id="cd01650">
    <property type="entry name" value="RT_nLTR_like"/>
    <property type="match status" value="1"/>
</dbReference>
<feature type="transmembrane region" description="Helical" evidence="2">
    <location>
        <begin position="731"/>
        <end position="752"/>
    </location>
</feature>
<feature type="domain" description="Reverse transcriptase" evidence="3">
    <location>
        <begin position="125"/>
        <end position="388"/>
    </location>
</feature>
<dbReference type="InterPro" id="IPR000477">
    <property type="entry name" value="RT_dom"/>
</dbReference>
<name>A0ABQ8SRP8_PERAM</name>
<protein>
    <recommendedName>
        <fullName evidence="3">Reverse transcriptase domain-containing protein</fullName>
    </recommendedName>
</protein>
<evidence type="ECO:0000259" key="3">
    <source>
        <dbReference type="PROSITE" id="PS50878"/>
    </source>
</evidence>
<keyword evidence="5" id="KW-1185">Reference proteome</keyword>
<evidence type="ECO:0000313" key="4">
    <source>
        <dbReference type="EMBL" id="KAJ4436396.1"/>
    </source>
</evidence>
<dbReference type="EMBL" id="JAJSOF020000023">
    <property type="protein sequence ID" value="KAJ4436396.1"/>
    <property type="molecule type" value="Genomic_DNA"/>
</dbReference>
<feature type="region of interest" description="Disordered" evidence="1">
    <location>
        <begin position="600"/>
        <end position="627"/>
    </location>
</feature>
<accession>A0ABQ8SRP8</accession>